<dbReference type="Proteomes" id="UP000249287">
    <property type="component" value="Segment"/>
</dbReference>
<evidence type="ECO:0000256" key="1">
    <source>
        <dbReference type="SAM" id="MobiDB-lite"/>
    </source>
</evidence>
<evidence type="ECO:0000313" key="2">
    <source>
        <dbReference type="EMBL" id="AVK76564.1"/>
    </source>
</evidence>
<sequence>MSNSSAGHQEKKERGGTHASCHRAIHMHRPRGKGKKSPAKKMANTPTTQVAGRPGEHRGASAALPQLGPGWENADAKMTHKAIRGGRDVGSGLSLGLIDDLGLSPDDGWEIEHRAYPIPACAPNPEDQARLDYMRALPERCRFVAVNHRTQQVIPLLTPEAGRLLCLALDTEGSRDFVAYMDEKEAVRAERAALLREMDANASLLAKRQQIPDHVYRSIRAMCQEGLDAKRRSDPNPLHHNRN</sequence>
<feature type="region of interest" description="Disordered" evidence="1">
    <location>
        <begin position="1"/>
        <end position="73"/>
    </location>
</feature>
<name>A0A2U7UDN9_9VIRU</name>
<protein>
    <submittedName>
        <fullName evidence="2">Uncharacterized protein</fullName>
    </submittedName>
</protein>
<reference evidence="2" key="1">
    <citation type="journal article" date="2018" name="Nat. Commun.">
        <title>Diversity and evolution of the emerging Pandoraviridae family.</title>
        <authorList>
            <person name="Legendre M."/>
            <person name="Fabre E."/>
            <person name="Poirot O."/>
            <person name="Jeudy S."/>
            <person name="Lartigue A."/>
            <person name="Alempic J.M."/>
            <person name="Beucher L."/>
            <person name="Philippe N."/>
            <person name="Bertaux L."/>
            <person name="Christo-Foroux E."/>
            <person name="Labadie K."/>
            <person name="Coute Y."/>
            <person name="Abergel C."/>
            <person name="Claverie J.M."/>
        </authorList>
    </citation>
    <scope>NUCLEOTIDE SEQUENCE [LARGE SCALE GENOMIC DNA]</scope>
    <source>
        <strain evidence="2">Neocaledonia</strain>
    </source>
</reference>
<feature type="compositionally biased region" description="Basic residues" evidence="1">
    <location>
        <begin position="20"/>
        <end position="39"/>
    </location>
</feature>
<dbReference type="KEGG" id="vg:36843277"/>
<gene>
    <name evidence="2" type="ORF">pneo_cds_957</name>
</gene>
<organism evidence="2">
    <name type="scientific">Pandoravirus neocaledonia</name>
    <dbReference type="NCBI Taxonomy" id="2107708"/>
    <lineage>
        <taxon>Viruses</taxon>
        <taxon>Pandoravirus</taxon>
    </lineage>
</organism>
<accession>A0A2U7UDN9</accession>
<dbReference type="RefSeq" id="YP_009482567.1">
    <property type="nucleotide sequence ID" value="NC_037666.1"/>
</dbReference>
<dbReference type="GeneID" id="36843277"/>
<proteinExistence type="predicted"/>
<dbReference type="EMBL" id="MG011690">
    <property type="protein sequence ID" value="AVK76564.1"/>
    <property type="molecule type" value="Genomic_DNA"/>
</dbReference>